<gene>
    <name evidence="2" type="ORF">Tco_1006596</name>
</gene>
<dbReference type="Proteomes" id="UP001151760">
    <property type="component" value="Unassembled WGS sequence"/>
</dbReference>
<feature type="compositionally biased region" description="Acidic residues" evidence="1">
    <location>
        <begin position="86"/>
        <end position="98"/>
    </location>
</feature>
<evidence type="ECO:0000313" key="2">
    <source>
        <dbReference type="EMBL" id="GJT63063.1"/>
    </source>
</evidence>
<dbReference type="EMBL" id="BQNB010017427">
    <property type="protein sequence ID" value="GJT63063.1"/>
    <property type="molecule type" value="Genomic_DNA"/>
</dbReference>
<feature type="region of interest" description="Disordered" evidence="1">
    <location>
        <begin position="398"/>
        <end position="428"/>
    </location>
</feature>
<evidence type="ECO:0000313" key="3">
    <source>
        <dbReference type="Proteomes" id="UP001151760"/>
    </source>
</evidence>
<feature type="region of interest" description="Disordered" evidence="1">
    <location>
        <begin position="44"/>
        <end position="102"/>
    </location>
</feature>
<feature type="region of interest" description="Disordered" evidence="1">
    <location>
        <begin position="553"/>
        <end position="578"/>
    </location>
</feature>
<comment type="caution">
    <text evidence="2">The sequence shown here is derived from an EMBL/GenBank/DDBJ whole genome shotgun (WGS) entry which is preliminary data.</text>
</comment>
<reference evidence="2" key="2">
    <citation type="submission" date="2022-01" db="EMBL/GenBank/DDBJ databases">
        <authorList>
            <person name="Yamashiro T."/>
            <person name="Shiraishi A."/>
            <person name="Satake H."/>
            <person name="Nakayama K."/>
        </authorList>
    </citation>
    <scope>NUCLEOTIDE SEQUENCE</scope>
</reference>
<feature type="compositionally biased region" description="Polar residues" evidence="1">
    <location>
        <begin position="501"/>
        <end position="514"/>
    </location>
</feature>
<dbReference type="PANTHER" id="PTHR11439:SF495">
    <property type="entry name" value="REVERSE TRANSCRIPTASE, RNA-DEPENDENT DNA POLYMERASE-RELATED"/>
    <property type="match status" value="1"/>
</dbReference>
<feature type="compositionally biased region" description="Basic residues" evidence="1">
    <location>
        <begin position="44"/>
        <end position="54"/>
    </location>
</feature>
<proteinExistence type="predicted"/>
<feature type="compositionally biased region" description="Polar residues" evidence="1">
    <location>
        <begin position="403"/>
        <end position="424"/>
    </location>
</feature>
<accession>A0ABQ5FJI8</accession>
<feature type="region of interest" description="Disordered" evidence="1">
    <location>
        <begin position="487"/>
        <end position="539"/>
    </location>
</feature>
<feature type="compositionally biased region" description="Low complexity" evidence="1">
    <location>
        <begin position="561"/>
        <end position="575"/>
    </location>
</feature>
<dbReference type="PANTHER" id="PTHR11439">
    <property type="entry name" value="GAG-POL-RELATED RETROTRANSPOSON"/>
    <property type="match status" value="1"/>
</dbReference>
<name>A0ABQ5FJI8_9ASTR</name>
<feature type="compositionally biased region" description="Basic and acidic residues" evidence="1">
    <location>
        <begin position="61"/>
        <end position="77"/>
    </location>
</feature>
<evidence type="ECO:0000256" key="1">
    <source>
        <dbReference type="SAM" id="MobiDB-lite"/>
    </source>
</evidence>
<reference evidence="2" key="1">
    <citation type="journal article" date="2022" name="Int. J. Mol. Sci.">
        <title>Draft Genome of Tanacetum Coccineum: Genomic Comparison of Closely Related Tanacetum-Family Plants.</title>
        <authorList>
            <person name="Yamashiro T."/>
            <person name="Shiraishi A."/>
            <person name="Nakayama K."/>
            <person name="Satake H."/>
        </authorList>
    </citation>
    <scope>NUCLEOTIDE SEQUENCE</scope>
</reference>
<keyword evidence="3" id="KW-1185">Reference proteome</keyword>
<protein>
    <submittedName>
        <fullName evidence="2">Uncharacterized protein</fullName>
    </submittedName>
</protein>
<sequence length="778" mass="89514">MASQQKAICWDTLLAAKVLESLTGYLKVKLSSCDFLEDQENQKGKGKLLKRKKSTSNAPTDDDHMRILSDSDDDVPKDGVFSTNSFDDENTDNEEDGAPELQRNIDHTIDVSSISTLRIIKNHPRVRLLAKMTREDWKLNGFLEHEDERGYYFIKIKARLVAPWVRKRMVWIMMKFCFSARIEASDSFWNLNLSWALLSIIWMSKVHFYMATSQKEVYVKQPPGFEDPAIKQGLQSSQGTLWLTSSPKSMAKMKRVKMLMYIFIGFKSLQRVLRMMLLRIFRYLKHQPKLGLWYPKDSPFHLEAFSDSDYAGDNHDRRSTSGGCQYLDAETGLFIQLFLNKQLEGVTRPQNFLPSVTLPSKVFTFMRKNSPKFSGRITPLTLPMLEVIIALAAKEAHSESTHSRATSSPRDTQGSPTQSAAQANESKHLEEMRSFGSLCFKQGGGGSRVQTISQAKQIHKLKAKLKKLKRVETEQAGIIIRIKDTSDVKSRDTEELDLERIQSTARQSAVTPRTLNFDDEAGPSSPIRPTQEEEPEEQFKDDEFLADIPLNISRPRGLSIPGPMQSQPQQPTQTTDPKEKVGILVESPNREIKLFQQIRALETAHDEEVARKVQAEWDAEKERKRLEDLKKPKPKTFSKETNLYTKNNLMMSFLKGQRIHEYTKNEYLKTSAKIESQLEPFSMIKEFKRLQQVNDDFCEEARDWEIIRWRLNESSGVHTLELEDGTMLHMLAERRYPLSRELMIRMLDHGMEVEDESETAITLIHLFILWTTKDGDDS</sequence>
<organism evidence="2 3">
    <name type="scientific">Tanacetum coccineum</name>
    <dbReference type="NCBI Taxonomy" id="301880"/>
    <lineage>
        <taxon>Eukaryota</taxon>
        <taxon>Viridiplantae</taxon>
        <taxon>Streptophyta</taxon>
        <taxon>Embryophyta</taxon>
        <taxon>Tracheophyta</taxon>
        <taxon>Spermatophyta</taxon>
        <taxon>Magnoliopsida</taxon>
        <taxon>eudicotyledons</taxon>
        <taxon>Gunneridae</taxon>
        <taxon>Pentapetalae</taxon>
        <taxon>asterids</taxon>
        <taxon>campanulids</taxon>
        <taxon>Asterales</taxon>
        <taxon>Asteraceae</taxon>
        <taxon>Asteroideae</taxon>
        <taxon>Anthemideae</taxon>
        <taxon>Anthemidinae</taxon>
        <taxon>Tanacetum</taxon>
    </lineage>
</organism>